<dbReference type="EMBL" id="CP036264">
    <property type="protein sequence ID" value="QEF97999.1"/>
    <property type="molecule type" value="Genomic_DNA"/>
</dbReference>
<keyword evidence="2" id="KW-1185">Reference proteome</keyword>
<sequence>MGLAQLPLGFDLGVEKEETIGGNRVRFLAARGAPCGLPTAILWFFCALNESAFHGGTRHRYERR</sequence>
<evidence type="ECO:0000313" key="1">
    <source>
        <dbReference type="EMBL" id="QEF97999.1"/>
    </source>
</evidence>
<evidence type="ECO:0000313" key="2">
    <source>
        <dbReference type="Proteomes" id="UP000321353"/>
    </source>
</evidence>
<dbReference type="KEGG" id="smam:Mal15_20450"/>
<proteinExistence type="predicted"/>
<dbReference type="AlphaFoldDB" id="A0A5B9MBR9"/>
<protein>
    <submittedName>
        <fullName evidence="1">Uncharacterized protein</fullName>
    </submittedName>
</protein>
<gene>
    <name evidence="1" type="ORF">Mal15_20450</name>
</gene>
<organism evidence="1 2">
    <name type="scientific">Stieleria maiorica</name>
    <dbReference type="NCBI Taxonomy" id="2795974"/>
    <lineage>
        <taxon>Bacteria</taxon>
        <taxon>Pseudomonadati</taxon>
        <taxon>Planctomycetota</taxon>
        <taxon>Planctomycetia</taxon>
        <taxon>Pirellulales</taxon>
        <taxon>Pirellulaceae</taxon>
        <taxon>Stieleria</taxon>
    </lineage>
</organism>
<name>A0A5B9MBR9_9BACT</name>
<reference evidence="1 2" key="1">
    <citation type="submission" date="2019-02" db="EMBL/GenBank/DDBJ databases">
        <title>Planctomycetal bacteria perform biofilm scaping via a novel small molecule.</title>
        <authorList>
            <person name="Jeske O."/>
            <person name="Boedeker C."/>
            <person name="Wiegand S."/>
            <person name="Breitling P."/>
            <person name="Kallscheuer N."/>
            <person name="Jogler M."/>
            <person name="Rohde M."/>
            <person name="Petersen J."/>
            <person name="Medema M.H."/>
            <person name="Surup F."/>
            <person name="Jogler C."/>
        </authorList>
    </citation>
    <scope>NUCLEOTIDE SEQUENCE [LARGE SCALE GENOMIC DNA]</scope>
    <source>
        <strain evidence="1 2">Mal15</strain>
    </source>
</reference>
<dbReference type="Proteomes" id="UP000321353">
    <property type="component" value="Chromosome"/>
</dbReference>
<accession>A0A5B9MBR9</accession>